<dbReference type="InterPro" id="IPR045889">
    <property type="entry name" value="MES/HNL"/>
</dbReference>
<sequence length="246" mass="26028">MARFLLVHGSCHGAWCWRDLVPALQALGHEARAIDLPAHGEDRTPATEVTLDAYAGAILAAIEEPVTLVGHSAAGYPITLAAARAPEKIARLVYLCAYVPAPGLSMIEMRRAGPRQPLKGAVSADPDGVTYLVDPDRAPVAFYNDCPEEAVAYAVPRLCPEPILPQATPLPPKTRPEVESHYIVCANDRTIPPDYQRQMSAAFPPGHVTELASGHSPFFSIPDELAGRLSDIAGGISGLSGAARAG</sequence>
<dbReference type="InterPro" id="IPR029058">
    <property type="entry name" value="AB_hydrolase_fold"/>
</dbReference>
<dbReference type="OrthoDB" id="9814966at2"/>
<dbReference type="PANTHER" id="PTHR10992">
    <property type="entry name" value="METHYLESTERASE FAMILY MEMBER"/>
    <property type="match status" value="1"/>
</dbReference>
<proteinExistence type="predicted"/>
<dbReference type="RefSeq" id="WP_108854429.1">
    <property type="nucleotide sequence ID" value="NZ_OMOQ01000003.1"/>
</dbReference>
<dbReference type="PANTHER" id="PTHR10992:SF1086">
    <property type="entry name" value="AB HYDROLASE-1 DOMAIN-CONTAINING PROTEIN"/>
    <property type="match status" value="1"/>
</dbReference>
<dbReference type="SUPFAM" id="SSF53474">
    <property type="entry name" value="alpha/beta-Hydrolases"/>
    <property type="match status" value="1"/>
</dbReference>
<evidence type="ECO:0000313" key="2">
    <source>
        <dbReference type="EMBL" id="SPH24431.1"/>
    </source>
</evidence>
<organism evidence="2 3">
    <name type="scientific">Albidovulum aquaemixtae</name>
    <dbReference type="NCBI Taxonomy" id="1542388"/>
    <lineage>
        <taxon>Bacteria</taxon>
        <taxon>Pseudomonadati</taxon>
        <taxon>Pseudomonadota</taxon>
        <taxon>Alphaproteobacteria</taxon>
        <taxon>Rhodobacterales</taxon>
        <taxon>Paracoccaceae</taxon>
        <taxon>Albidovulum</taxon>
    </lineage>
</organism>
<dbReference type="Proteomes" id="UP000244924">
    <property type="component" value="Unassembled WGS sequence"/>
</dbReference>
<dbReference type="EC" id="3.1.1.88" evidence="2"/>
<dbReference type="EMBL" id="OMOQ01000003">
    <property type="protein sequence ID" value="SPH24431.1"/>
    <property type="molecule type" value="Genomic_DNA"/>
</dbReference>
<dbReference type="Gene3D" id="3.40.50.1820">
    <property type="entry name" value="alpha/beta hydrolase"/>
    <property type="match status" value="1"/>
</dbReference>
<dbReference type="GO" id="GO:0080030">
    <property type="term" value="F:methyl indole-3-acetate esterase activity"/>
    <property type="evidence" value="ECO:0007669"/>
    <property type="project" value="TreeGrafter"/>
</dbReference>
<feature type="domain" description="AB hydrolase-1" evidence="1">
    <location>
        <begin position="4"/>
        <end position="226"/>
    </location>
</feature>
<evidence type="ECO:0000259" key="1">
    <source>
        <dbReference type="Pfam" id="PF12697"/>
    </source>
</evidence>
<dbReference type="GO" id="GO:0080032">
    <property type="term" value="F:methyl jasmonate esterase activity"/>
    <property type="evidence" value="ECO:0007669"/>
    <property type="project" value="TreeGrafter"/>
</dbReference>
<keyword evidence="3" id="KW-1185">Reference proteome</keyword>
<dbReference type="GO" id="GO:0102209">
    <property type="term" value="F:trans-permethrin hydrolase activity"/>
    <property type="evidence" value="ECO:0007669"/>
    <property type="project" value="UniProtKB-EC"/>
</dbReference>
<name>A0A2R8BMB5_9RHOB</name>
<evidence type="ECO:0000313" key="3">
    <source>
        <dbReference type="Proteomes" id="UP000244924"/>
    </source>
</evidence>
<dbReference type="InterPro" id="IPR000073">
    <property type="entry name" value="AB_hydrolase_1"/>
</dbReference>
<gene>
    <name evidence="2" type="primary">pytH</name>
    <name evidence="2" type="ORF">DEA8626_03483</name>
</gene>
<dbReference type="Pfam" id="PF12697">
    <property type="entry name" value="Abhydrolase_6"/>
    <property type="match status" value="1"/>
</dbReference>
<protein>
    <submittedName>
        <fullName evidence="2">Pyrethroid hydrolase</fullName>
        <ecNumber evidence="2">3.1.1.88</ecNumber>
    </submittedName>
</protein>
<reference evidence="2 3" key="1">
    <citation type="submission" date="2018-03" db="EMBL/GenBank/DDBJ databases">
        <authorList>
            <person name="Keele B.F."/>
        </authorList>
    </citation>
    <scope>NUCLEOTIDE SEQUENCE [LARGE SCALE GENOMIC DNA]</scope>
    <source>
        <strain evidence="2 3">CECT 8626</strain>
    </source>
</reference>
<accession>A0A2R8BMB5</accession>
<keyword evidence="2" id="KW-0378">Hydrolase</keyword>
<dbReference type="AlphaFoldDB" id="A0A2R8BMB5"/>